<protein>
    <submittedName>
        <fullName evidence="2">Uncharacterized protein</fullName>
    </submittedName>
</protein>
<evidence type="ECO:0000313" key="2">
    <source>
        <dbReference type="EMBL" id="NMG19726.1"/>
    </source>
</evidence>
<keyword evidence="3" id="KW-1185">Reference proteome</keyword>
<gene>
    <name evidence="2" type="ORF">DP116_09745</name>
</gene>
<dbReference type="EMBL" id="QMEB01000056">
    <property type="protein sequence ID" value="NMG19726.1"/>
    <property type="molecule type" value="Genomic_DNA"/>
</dbReference>
<proteinExistence type="predicted"/>
<reference evidence="2 3" key="1">
    <citation type="submission" date="2018-06" db="EMBL/GenBank/DDBJ databases">
        <title>Comparative genomics of Brasilonema spp. strains.</title>
        <authorList>
            <person name="Alvarenga D.O."/>
            <person name="Fiore M.F."/>
            <person name="Varani A.M."/>
        </authorList>
    </citation>
    <scope>NUCLEOTIDE SEQUENCE [LARGE SCALE GENOMIC DNA]</scope>
    <source>
        <strain evidence="2 3">SPC951</strain>
    </source>
</reference>
<feature type="transmembrane region" description="Helical" evidence="1">
    <location>
        <begin position="78"/>
        <end position="100"/>
    </location>
</feature>
<evidence type="ECO:0000313" key="3">
    <source>
        <dbReference type="Proteomes" id="UP000718564"/>
    </source>
</evidence>
<dbReference type="Proteomes" id="UP000718564">
    <property type="component" value="Unassembled WGS sequence"/>
</dbReference>
<feature type="transmembrane region" description="Helical" evidence="1">
    <location>
        <begin position="45"/>
        <end position="66"/>
    </location>
</feature>
<evidence type="ECO:0000256" key="1">
    <source>
        <dbReference type="SAM" id="Phobius"/>
    </source>
</evidence>
<keyword evidence="1" id="KW-1133">Transmembrane helix</keyword>
<sequence>MTDNQNEELKNKVEGTALVAGGTIAGAGVSAVVGGMGLVGGFGGVAIGMAPVTAAGAVIGTATYGAKKAIEEGDATAISAVAGGAAVGVGVSAVVGGMGLAVGGTAVAIGAAPVIAAGAVVGLAAYGLKKLFDKS</sequence>
<comment type="caution">
    <text evidence="2">The sequence shown here is derived from an EMBL/GenBank/DDBJ whole genome shotgun (WGS) entry which is preliminary data.</text>
</comment>
<dbReference type="RefSeq" id="WP_169154990.1">
    <property type="nucleotide sequence ID" value="NZ_CAWPJE010000019.1"/>
</dbReference>
<feature type="transmembrane region" description="Helical" evidence="1">
    <location>
        <begin position="17"/>
        <end position="39"/>
    </location>
</feature>
<name>A0ABX1P7U1_9CYAN</name>
<accession>A0ABX1P7U1</accession>
<organism evidence="2 3">
    <name type="scientific">Brasilonema bromeliae SPC951</name>
    <dbReference type="NCBI Taxonomy" id="385972"/>
    <lineage>
        <taxon>Bacteria</taxon>
        <taxon>Bacillati</taxon>
        <taxon>Cyanobacteriota</taxon>
        <taxon>Cyanophyceae</taxon>
        <taxon>Nostocales</taxon>
        <taxon>Scytonemataceae</taxon>
        <taxon>Brasilonema</taxon>
        <taxon>Bromeliae group (in: Brasilonema)</taxon>
    </lineage>
</organism>
<keyword evidence="1" id="KW-0472">Membrane</keyword>
<keyword evidence="1" id="KW-0812">Transmembrane</keyword>
<feature type="transmembrane region" description="Helical" evidence="1">
    <location>
        <begin position="106"/>
        <end position="128"/>
    </location>
</feature>